<dbReference type="EMBL" id="JAVIIV010000057">
    <property type="protein sequence ID" value="MDX8489919.1"/>
    <property type="molecule type" value="Genomic_DNA"/>
</dbReference>
<evidence type="ECO:0000313" key="1">
    <source>
        <dbReference type="EMBL" id="MDX8489919.1"/>
    </source>
</evidence>
<dbReference type="Proteomes" id="UP001280156">
    <property type="component" value="Unassembled WGS sequence"/>
</dbReference>
<sequence length="181" mass="20229">CFKFLILSMSLSRNRAHFRETCFSRRSAKPGANGKRAIFLSGRRVDQSPVKLGRQCLDTLGESLDGFGQLRVLIHEIHQHGRLFGHQRLALLTGVGNVLAMHCLGIGRCDHDDSAVTKVVIGILRGKCRVGLRRLPRLLKSPIQTGFVRLARRDGTTIHYRITRPEVLTVVEALHSAFCPK</sequence>
<accession>A0ABU4YSI7</accession>
<keyword evidence="2" id="KW-1185">Reference proteome</keyword>
<evidence type="ECO:0000313" key="2">
    <source>
        <dbReference type="Proteomes" id="UP001280156"/>
    </source>
</evidence>
<evidence type="ECO:0008006" key="3">
    <source>
        <dbReference type="Google" id="ProtNLM"/>
    </source>
</evidence>
<reference evidence="1 2" key="1">
    <citation type="submission" date="2023-08" db="EMBL/GenBank/DDBJ databases">
        <title>Implementing the SeqCode for naming new Mesorhizobium species isolated from Vachellia karroo root nodules.</title>
        <authorList>
            <person name="Van Lill M."/>
        </authorList>
    </citation>
    <scope>NUCLEOTIDE SEQUENCE [LARGE SCALE GENOMIC DNA]</scope>
    <source>
        <strain evidence="1 2">VK2B</strain>
    </source>
</reference>
<gene>
    <name evidence="1" type="ORF">RFM52_32625</name>
</gene>
<organism evidence="1 2">
    <name type="scientific">Mesorhizobium humile</name>
    <dbReference type="NCBI Taxonomy" id="3072313"/>
    <lineage>
        <taxon>Bacteria</taxon>
        <taxon>Pseudomonadati</taxon>
        <taxon>Pseudomonadota</taxon>
        <taxon>Alphaproteobacteria</taxon>
        <taxon>Hyphomicrobiales</taxon>
        <taxon>Phyllobacteriaceae</taxon>
        <taxon>Mesorhizobium</taxon>
    </lineage>
</organism>
<feature type="non-terminal residue" evidence="1">
    <location>
        <position position="1"/>
    </location>
</feature>
<name>A0ABU4YSI7_9HYPH</name>
<comment type="caution">
    <text evidence="1">The sequence shown here is derived from an EMBL/GenBank/DDBJ whole genome shotgun (WGS) entry which is preliminary data.</text>
</comment>
<protein>
    <recommendedName>
        <fullName evidence="3">Transposase</fullName>
    </recommendedName>
</protein>
<proteinExistence type="predicted"/>